<dbReference type="RefSeq" id="WP_114001920.1">
    <property type="nucleotide sequence ID" value="NZ_PSQG01000006.1"/>
</dbReference>
<dbReference type="AlphaFoldDB" id="A0A367G2L4"/>
<dbReference type="Pfam" id="PF00128">
    <property type="entry name" value="Alpha-amylase"/>
    <property type="match status" value="1"/>
</dbReference>
<accession>A0A367G2L4</accession>
<dbReference type="Proteomes" id="UP000253208">
    <property type="component" value="Unassembled WGS sequence"/>
</dbReference>
<evidence type="ECO:0000313" key="8">
    <source>
        <dbReference type="Proteomes" id="UP000253208"/>
    </source>
</evidence>
<dbReference type="FunFam" id="2.60.40.1180:FF:000007">
    <property type="entry name" value="Sucrose isomerase"/>
    <property type="match status" value="1"/>
</dbReference>
<dbReference type="PANTHER" id="PTHR10357:SF184">
    <property type="entry name" value="OLIGO-1,6-GLUCOSIDASE 1"/>
    <property type="match status" value="1"/>
</dbReference>
<dbReference type="NCBIfam" id="NF008183">
    <property type="entry name" value="PRK10933.1"/>
    <property type="match status" value="1"/>
</dbReference>
<keyword evidence="5" id="KW-0326">Glycosidase</keyword>
<evidence type="ECO:0000313" key="7">
    <source>
        <dbReference type="EMBL" id="RCH44947.1"/>
    </source>
</evidence>
<dbReference type="CDD" id="cd11333">
    <property type="entry name" value="AmyAc_SI_OligoGlu_DGase"/>
    <property type="match status" value="1"/>
</dbReference>
<sequence length="559" mass="66056">MKDWWKNSVVYQIYPRSFKDSNGDGFGDLKGIIEKLPYLQNLGIDVIWLSPVFDSPQDDNGYDISDYRKIYAGFGSNEDMDELIGKAHEHGIKIILDLVVNHTSDEHAWFVESRKSKDSKYSDYYIWKDPKADGSEPNNWGSSFCGSAWEYDEERGQYYLHFYSRKQPDLNWENETVRKEIYDLMKFWMDKGADGWRMDVIASISKDQSFPDYPKTDDRKYYTGKYHSNGPRLHEFIHEMNREVLSKYDCMTVGEAPGSTPEVARLFTDPEREELNMIFTFEHMNIDRIPGSVNRKWELKPFDLRDLKRVMSEWQNKLYNKGWNALYFENHDQPRVISRWGNDTTYREECAKAYATVLHGMQGTPYVYQGEEIGMTNVQFPLEEYEDIEVRNAYQDLVVKNKTISEDDFRKAVWNKSRDNARVPMQWDDSENAGFTTGKPWFRLSDRYQEINVKKALEKNDSVFYYYKDLICLRHEEELLTEGDYQLLLPEDEKIFAYLRTSDKEQWIVVANLSEDTVSTEGLAKYVSDKEDIKIANYKDRTGIKADLRPYEAFMMRIR</sequence>
<comment type="caution">
    <text evidence="7">The sequence shown here is derived from an EMBL/GenBank/DDBJ whole genome shotgun (WGS) entry which is preliminary data.</text>
</comment>
<evidence type="ECO:0000256" key="4">
    <source>
        <dbReference type="ARBA" id="ARBA00022801"/>
    </source>
</evidence>
<dbReference type="GO" id="GO:0004556">
    <property type="term" value="F:alpha-amylase activity"/>
    <property type="evidence" value="ECO:0007669"/>
    <property type="project" value="TreeGrafter"/>
</dbReference>
<dbReference type="InterPro" id="IPR017853">
    <property type="entry name" value="GH"/>
</dbReference>
<organism evidence="7 8">
    <name type="scientific">Blautia obeum</name>
    <dbReference type="NCBI Taxonomy" id="40520"/>
    <lineage>
        <taxon>Bacteria</taxon>
        <taxon>Bacillati</taxon>
        <taxon>Bacillota</taxon>
        <taxon>Clostridia</taxon>
        <taxon>Lachnospirales</taxon>
        <taxon>Lachnospiraceae</taxon>
        <taxon>Blautia</taxon>
    </lineage>
</organism>
<dbReference type="GO" id="GO:0009313">
    <property type="term" value="P:oligosaccharide catabolic process"/>
    <property type="evidence" value="ECO:0007669"/>
    <property type="project" value="TreeGrafter"/>
</dbReference>
<dbReference type="SUPFAM" id="SSF51445">
    <property type="entry name" value="(Trans)glycosidases"/>
    <property type="match status" value="1"/>
</dbReference>
<feature type="domain" description="Glycosyl hydrolase family 13 catalytic" evidence="6">
    <location>
        <begin position="12"/>
        <end position="422"/>
    </location>
</feature>
<proteinExistence type="inferred from homology"/>
<reference evidence="7 8" key="1">
    <citation type="submission" date="2018-02" db="EMBL/GenBank/DDBJ databases">
        <title>Complete genome sequencing of Faecalibacterium prausnitzii strains isolated from the human gut.</title>
        <authorList>
            <person name="Fitzgerald B.C."/>
            <person name="Shkoporov A.N."/>
            <person name="Ross P.R."/>
            <person name="Hill C."/>
        </authorList>
    </citation>
    <scope>NUCLEOTIDE SEQUENCE [LARGE SCALE GENOMIC DNA]</scope>
    <source>
        <strain evidence="7 8">APC942/31-1</strain>
    </source>
</reference>
<name>A0A367G2L4_9FIRM</name>
<dbReference type="InterPro" id="IPR013780">
    <property type="entry name" value="Glyco_hydro_b"/>
</dbReference>
<protein>
    <submittedName>
        <fullName evidence="7">Glucohydrolase</fullName>
    </submittedName>
</protein>
<comment type="subcellular location">
    <subcellularLocation>
        <location evidence="1">Cytoplasm</location>
    </subcellularLocation>
</comment>
<dbReference type="Pfam" id="PF16657">
    <property type="entry name" value="Malt_amylase_C"/>
    <property type="match status" value="1"/>
</dbReference>
<dbReference type="EMBL" id="PSQG01000006">
    <property type="protein sequence ID" value="RCH44947.1"/>
    <property type="molecule type" value="Genomic_DNA"/>
</dbReference>
<evidence type="ECO:0000256" key="5">
    <source>
        <dbReference type="ARBA" id="ARBA00023295"/>
    </source>
</evidence>
<keyword evidence="4 7" id="KW-0378">Hydrolase</keyword>
<dbReference type="FunFam" id="3.20.20.80:FF:000014">
    <property type="entry name" value="Alpha,alpha-phosphotrehalase"/>
    <property type="match status" value="1"/>
</dbReference>
<evidence type="ECO:0000256" key="2">
    <source>
        <dbReference type="ARBA" id="ARBA00008061"/>
    </source>
</evidence>
<dbReference type="Gene3D" id="3.20.20.80">
    <property type="entry name" value="Glycosidases"/>
    <property type="match status" value="1"/>
</dbReference>
<dbReference type="SMART" id="SM00642">
    <property type="entry name" value="Aamy"/>
    <property type="match status" value="1"/>
</dbReference>
<dbReference type="Gene3D" id="3.90.400.10">
    <property type="entry name" value="Oligo-1,6-glucosidase, Domain 2"/>
    <property type="match status" value="1"/>
</dbReference>
<dbReference type="InterPro" id="IPR045857">
    <property type="entry name" value="O16G_dom_2"/>
</dbReference>
<comment type="similarity">
    <text evidence="2">Belongs to the glycosyl hydrolase 13 family.</text>
</comment>
<dbReference type="FunFam" id="3.20.20.80:FF:000064">
    <property type="entry name" value="Oligo-1,6-glucosidase"/>
    <property type="match status" value="1"/>
</dbReference>
<dbReference type="GO" id="GO:0005737">
    <property type="term" value="C:cytoplasm"/>
    <property type="evidence" value="ECO:0007669"/>
    <property type="project" value="UniProtKB-SubCell"/>
</dbReference>
<evidence type="ECO:0000259" key="6">
    <source>
        <dbReference type="SMART" id="SM00642"/>
    </source>
</evidence>
<dbReference type="InterPro" id="IPR032091">
    <property type="entry name" value="Malt_amylase-like_C"/>
</dbReference>
<dbReference type="InterPro" id="IPR006047">
    <property type="entry name" value="GH13_cat_dom"/>
</dbReference>
<gene>
    <name evidence="7" type="ORF">C4886_05720</name>
</gene>
<evidence type="ECO:0000256" key="1">
    <source>
        <dbReference type="ARBA" id="ARBA00004496"/>
    </source>
</evidence>
<dbReference type="Gene3D" id="2.60.40.1180">
    <property type="entry name" value="Golgi alpha-mannosidase II"/>
    <property type="match status" value="1"/>
</dbReference>
<evidence type="ECO:0000256" key="3">
    <source>
        <dbReference type="ARBA" id="ARBA00022490"/>
    </source>
</evidence>
<dbReference type="FunFam" id="3.90.400.10:FF:000002">
    <property type="entry name" value="Sucrose isomerase"/>
    <property type="match status" value="1"/>
</dbReference>
<keyword evidence="3" id="KW-0963">Cytoplasm</keyword>
<dbReference type="PANTHER" id="PTHR10357">
    <property type="entry name" value="ALPHA-AMYLASE FAMILY MEMBER"/>
    <property type="match status" value="1"/>
</dbReference>
<dbReference type="SUPFAM" id="SSF51011">
    <property type="entry name" value="Glycosyl hydrolase domain"/>
    <property type="match status" value="1"/>
</dbReference>